<dbReference type="Pfam" id="PF21789">
    <property type="entry name" value="TNP-like_RNaseH_C"/>
    <property type="match status" value="2"/>
</dbReference>
<feature type="domain" description="Transposable element P transposase-like RNase H C-terminal" evidence="5">
    <location>
        <begin position="624"/>
        <end position="658"/>
    </location>
</feature>
<dbReference type="EMBL" id="VUJU01004925">
    <property type="protein sequence ID" value="KAF0752820.1"/>
    <property type="molecule type" value="Genomic_DNA"/>
</dbReference>
<feature type="domain" description="Transposable element P transposase-like RNase H C-terminal" evidence="5">
    <location>
        <begin position="15"/>
        <end position="49"/>
    </location>
</feature>
<feature type="domain" description="Transposable element P transposase-like GTP-binding insertion" evidence="4">
    <location>
        <begin position="432"/>
        <end position="546"/>
    </location>
</feature>
<gene>
    <name evidence="6" type="ORF">FWK35_00015231</name>
</gene>
<evidence type="ECO:0000313" key="7">
    <source>
        <dbReference type="Proteomes" id="UP000478052"/>
    </source>
</evidence>
<name>A0A6G0YBI2_APHCR</name>
<dbReference type="PANTHER" id="PTHR47577:SF2">
    <property type="entry name" value="THAP DOMAIN CONTAINING 9"/>
    <property type="match status" value="1"/>
</dbReference>
<feature type="domain" description="Transposable element P transposase-like RNase H" evidence="3">
    <location>
        <begin position="264"/>
        <end position="397"/>
    </location>
</feature>
<dbReference type="AlphaFoldDB" id="A0A6G0YBI2"/>
<evidence type="ECO:0000259" key="4">
    <source>
        <dbReference type="Pfam" id="PF21788"/>
    </source>
</evidence>
<evidence type="ECO:0000259" key="2">
    <source>
        <dbReference type="Pfam" id="PF12017"/>
    </source>
</evidence>
<dbReference type="Proteomes" id="UP000478052">
    <property type="component" value="Unassembled WGS sequence"/>
</dbReference>
<feature type="coiled-coil region" evidence="1">
    <location>
        <begin position="156"/>
        <end position="183"/>
    </location>
</feature>
<reference evidence="6 7" key="1">
    <citation type="submission" date="2019-08" db="EMBL/GenBank/DDBJ databases">
        <title>Whole genome of Aphis craccivora.</title>
        <authorList>
            <person name="Voronova N.V."/>
            <person name="Shulinski R.S."/>
            <person name="Bandarenka Y.V."/>
            <person name="Zhorov D.G."/>
            <person name="Warner D."/>
        </authorList>
    </citation>
    <scope>NUCLEOTIDE SEQUENCE [LARGE SCALE GENOMIC DNA]</scope>
    <source>
        <strain evidence="6">180601</strain>
        <tissue evidence="6">Whole Body</tissue>
    </source>
</reference>
<dbReference type="OrthoDB" id="6621548at2759"/>
<keyword evidence="7" id="KW-1185">Reference proteome</keyword>
<keyword evidence="1" id="KW-0175">Coiled coil</keyword>
<evidence type="ECO:0000259" key="5">
    <source>
        <dbReference type="Pfam" id="PF21789"/>
    </source>
</evidence>
<proteinExistence type="predicted"/>
<sequence>MYEQIQIDMNYLLSYKLSQDHLEVFFSAMRSRGGFNSNSNAIQFCSAYKRLLVRHQVNGSMYGNCSPLDSASILFVRSNKRQDADAICDYEDIDEERNVLFNEFEHDYDETTRLLEIEEFIIDIVKYTGGFIIRKIKKKKQLVWNLLQIISQRKKINGLHQTVRRLRKKLTSLQKLIEHLKSINLISERRYFESGLNNTSDSIKEVLNRSLKSNNDKYSPGIRSFALTLQFYSAKAYNYVRKTFKNLLPHPATIKKWFSGVGGEPGFTFEAFEAIRKKVNETQGSVICNITIDEMAIRKQTIFLNGKFYGGIDLGTGQDQNESDNSQQATNALVFLAVCMNGHWKVPLGYFLVHSFTGNERANLLTKCLELFADTGAKCFSITFDGAPTNIAMCKSLSANFDYFSEHFQPWFYNPAYPIAEKNKIFIFWDACHMLKLVRNTIGDKKELMNKNVETTKWDHLKSLQNIQETKGLHAANKLKKTHINYFENKMNVRLAAQTLSSSVSSALMFCEELKLISGCKATAEFCKMFNDAFDILNCRNKLAKGDYSIPINNNNINKIKIFLDAFKLYVENLRFQPTQQYPEGEQILKSQRKTGFLGFIICLTNLLELYEQIQIDMNYLLSYKLSQDHLEIFFSAMRSRGGFNNNPNAIQFRSAYKRLLVRHQVNCSMYGNCSPFDSASIFFVSSNKRQDADAICDYEDIDEEKNVLFNEFEHDYDETTRMPEIEDNLCGICDSFLTEKDDVNESLLLKLKTKGKLINISPDVHKICLAAEYIIRFYSNELLKMKNVKMFLTIKTLNEISTDNTIFNSHEMKQHILNQDPFNNHRRQLIQFIIEPYISLRLNHIAKMHSLSMAGKNVRHKCEDNLVGELRKFEMFDDIVHTRHLLTYHTESSYGLRCNATVTSYNLGANHLSVFNKRVTDKSLGKCTKNYIKRKLGTINKSHVDGDFSPVKSIMLPNEVEVIDAGTFELSICEWNKLEKLSNGNDRMSEDHRNMLNRDKFVTVNNSCVLSIKKVAMNSLAFMVTADTILVKV</sequence>
<dbReference type="InterPro" id="IPR048367">
    <property type="entry name" value="TNP-like_RNaseH_C"/>
</dbReference>
<dbReference type="InterPro" id="IPR021896">
    <property type="entry name" value="THAP9-like_HTH"/>
</dbReference>
<evidence type="ECO:0000259" key="3">
    <source>
        <dbReference type="Pfam" id="PF21787"/>
    </source>
</evidence>
<feature type="domain" description="THAP9-like helix-turn-helix" evidence="2">
    <location>
        <begin position="179"/>
        <end position="257"/>
    </location>
</feature>
<organism evidence="6 7">
    <name type="scientific">Aphis craccivora</name>
    <name type="common">Cowpea aphid</name>
    <dbReference type="NCBI Taxonomy" id="307492"/>
    <lineage>
        <taxon>Eukaryota</taxon>
        <taxon>Metazoa</taxon>
        <taxon>Ecdysozoa</taxon>
        <taxon>Arthropoda</taxon>
        <taxon>Hexapoda</taxon>
        <taxon>Insecta</taxon>
        <taxon>Pterygota</taxon>
        <taxon>Neoptera</taxon>
        <taxon>Paraneoptera</taxon>
        <taxon>Hemiptera</taxon>
        <taxon>Sternorrhyncha</taxon>
        <taxon>Aphidomorpha</taxon>
        <taxon>Aphidoidea</taxon>
        <taxon>Aphididae</taxon>
        <taxon>Aphidini</taxon>
        <taxon>Aphis</taxon>
        <taxon>Aphis</taxon>
    </lineage>
</organism>
<dbReference type="InterPro" id="IPR048366">
    <property type="entry name" value="TNP-like_GBD"/>
</dbReference>
<protein>
    <submittedName>
        <fullName evidence="6">THAP-type domain-containing protein</fullName>
    </submittedName>
</protein>
<dbReference type="Pfam" id="PF12017">
    <property type="entry name" value="Tnp_P_element"/>
    <property type="match status" value="1"/>
</dbReference>
<evidence type="ECO:0000313" key="6">
    <source>
        <dbReference type="EMBL" id="KAF0752820.1"/>
    </source>
</evidence>
<dbReference type="Pfam" id="PF21788">
    <property type="entry name" value="TNP-like_GBD"/>
    <property type="match status" value="1"/>
</dbReference>
<evidence type="ECO:0000256" key="1">
    <source>
        <dbReference type="SAM" id="Coils"/>
    </source>
</evidence>
<dbReference type="Pfam" id="PF21787">
    <property type="entry name" value="TNP-like_RNaseH_N"/>
    <property type="match status" value="1"/>
</dbReference>
<dbReference type="PANTHER" id="PTHR47577">
    <property type="entry name" value="THAP DOMAIN-CONTAINING PROTEIN 6"/>
    <property type="match status" value="1"/>
</dbReference>
<accession>A0A6G0YBI2</accession>
<dbReference type="InterPro" id="IPR048365">
    <property type="entry name" value="TNP-like_RNaseH_N"/>
</dbReference>
<comment type="caution">
    <text evidence="6">The sequence shown here is derived from an EMBL/GenBank/DDBJ whole genome shotgun (WGS) entry which is preliminary data.</text>
</comment>